<sequence>MKQLVLILSVCLFSFLSQANDQVILGKGTNLAHYISQTSRTGEDRRNFLSEKDIAYIASLGFDHVRLPIDEKQMWFEDGQKDAVAFQLMHNVIKWSLHHDLKVVIDLHILRSHHFNAKKKPLWTDLNEQEKFINLWRDLSEELKSYPTDKLVYELMNEPVADDPEDWNKLVQKVFSEIRSLEADRWIVIGSNRWQSADTFDELKIPNDRKIILSYHFYEPFLLSHYKTPWTFLKPYDGPVNYPGPILKKKDFNALPSEQQGIVKDYVGKKFDKKTLLKMMEKPLAKAKKLGLPLYCGEYGVFFTVSEKDRLAWYKDMMEIFREHHISSANWNYKSKAFGFVDDQGKPIPAMRDVLLEK</sequence>
<dbReference type="GO" id="GO:0005576">
    <property type="term" value="C:extracellular region"/>
    <property type="evidence" value="ECO:0007669"/>
    <property type="project" value="TreeGrafter"/>
</dbReference>
<dbReference type="Proteomes" id="UP001268683">
    <property type="component" value="Chromosome"/>
</dbReference>
<dbReference type="InterPro" id="IPR050386">
    <property type="entry name" value="Glycosyl_hydrolase_5"/>
</dbReference>
<feature type="chain" id="PRO_5041459972" evidence="8">
    <location>
        <begin position="20"/>
        <end position="358"/>
    </location>
</feature>
<dbReference type="GO" id="GO:0009986">
    <property type="term" value="C:cell surface"/>
    <property type="evidence" value="ECO:0007669"/>
    <property type="project" value="TreeGrafter"/>
</dbReference>
<evidence type="ECO:0000256" key="6">
    <source>
        <dbReference type="ARBA" id="ARBA00023326"/>
    </source>
</evidence>
<protein>
    <submittedName>
        <fullName evidence="10">Glycoside hydrolase family 5 protein</fullName>
    </submittedName>
</protein>
<name>A0AA52HAK9_9PROT</name>
<accession>A0AA52HAK9</accession>
<dbReference type="SUPFAM" id="SSF51445">
    <property type="entry name" value="(Trans)glycosidases"/>
    <property type="match status" value="1"/>
</dbReference>
<evidence type="ECO:0000259" key="9">
    <source>
        <dbReference type="Pfam" id="PF00150"/>
    </source>
</evidence>
<organism evidence="10 11">
    <name type="scientific">Temperatibacter marinus</name>
    <dbReference type="NCBI Taxonomy" id="1456591"/>
    <lineage>
        <taxon>Bacteria</taxon>
        <taxon>Pseudomonadati</taxon>
        <taxon>Pseudomonadota</taxon>
        <taxon>Alphaproteobacteria</taxon>
        <taxon>Kordiimonadales</taxon>
        <taxon>Temperatibacteraceae</taxon>
        <taxon>Temperatibacter</taxon>
    </lineage>
</organism>
<keyword evidence="3" id="KW-0136">Cellulose degradation</keyword>
<dbReference type="EMBL" id="CP123872">
    <property type="protein sequence ID" value="WND02708.1"/>
    <property type="molecule type" value="Genomic_DNA"/>
</dbReference>
<keyword evidence="6" id="KW-0624">Polysaccharide degradation</keyword>
<evidence type="ECO:0000256" key="4">
    <source>
        <dbReference type="ARBA" id="ARBA00023277"/>
    </source>
</evidence>
<reference evidence="10" key="1">
    <citation type="submission" date="2023-04" db="EMBL/GenBank/DDBJ databases">
        <title>Complete genome sequence of Temperatibacter marinus.</title>
        <authorList>
            <person name="Rong J.-C."/>
            <person name="Yi M.-L."/>
            <person name="Zhao Q."/>
        </authorList>
    </citation>
    <scope>NUCLEOTIDE SEQUENCE</scope>
    <source>
        <strain evidence="10">NBRC 110045</strain>
    </source>
</reference>
<feature type="signal peptide" evidence="8">
    <location>
        <begin position="1"/>
        <end position="19"/>
    </location>
</feature>
<dbReference type="GO" id="GO:0008422">
    <property type="term" value="F:beta-glucosidase activity"/>
    <property type="evidence" value="ECO:0007669"/>
    <property type="project" value="TreeGrafter"/>
</dbReference>
<dbReference type="GO" id="GO:0030245">
    <property type="term" value="P:cellulose catabolic process"/>
    <property type="evidence" value="ECO:0007669"/>
    <property type="project" value="UniProtKB-KW"/>
</dbReference>
<dbReference type="Gene3D" id="3.20.20.80">
    <property type="entry name" value="Glycosidases"/>
    <property type="match status" value="1"/>
</dbReference>
<evidence type="ECO:0000313" key="10">
    <source>
        <dbReference type="EMBL" id="WND02708.1"/>
    </source>
</evidence>
<keyword evidence="4" id="KW-0119">Carbohydrate metabolism</keyword>
<dbReference type="KEGG" id="tmk:QGN29_14235"/>
<evidence type="ECO:0000256" key="5">
    <source>
        <dbReference type="ARBA" id="ARBA00023295"/>
    </source>
</evidence>
<dbReference type="Pfam" id="PF00150">
    <property type="entry name" value="Cellulase"/>
    <property type="match status" value="1"/>
</dbReference>
<evidence type="ECO:0000256" key="1">
    <source>
        <dbReference type="ARBA" id="ARBA00005641"/>
    </source>
</evidence>
<keyword evidence="8" id="KW-0732">Signal</keyword>
<keyword evidence="2 7" id="KW-0378">Hydrolase</keyword>
<dbReference type="InterPro" id="IPR001547">
    <property type="entry name" value="Glyco_hydro_5"/>
</dbReference>
<dbReference type="InterPro" id="IPR018087">
    <property type="entry name" value="Glyco_hydro_5_CS"/>
</dbReference>
<dbReference type="PANTHER" id="PTHR31297:SF41">
    <property type="entry name" value="ENDOGLUCANASE, PUTATIVE (AFU_ORTHOLOGUE AFUA_5G01830)-RELATED"/>
    <property type="match status" value="1"/>
</dbReference>
<evidence type="ECO:0000256" key="2">
    <source>
        <dbReference type="ARBA" id="ARBA00022801"/>
    </source>
</evidence>
<keyword evidence="11" id="KW-1185">Reference proteome</keyword>
<evidence type="ECO:0000313" key="11">
    <source>
        <dbReference type="Proteomes" id="UP001268683"/>
    </source>
</evidence>
<evidence type="ECO:0000256" key="7">
    <source>
        <dbReference type="RuleBase" id="RU361153"/>
    </source>
</evidence>
<dbReference type="PANTHER" id="PTHR31297">
    <property type="entry name" value="GLUCAN ENDO-1,6-BETA-GLUCOSIDASE B"/>
    <property type="match status" value="1"/>
</dbReference>
<evidence type="ECO:0000256" key="3">
    <source>
        <dbReference type="ARBA" id="ARBA00023001"/>
    </source>
</evidence>
<keyword evidence="5 7" id="KW-0326">Glycosidase</keyword>
<proteinExistence type="inferred from homology"/>
<dbReference type="PROSITE" id="PS00659">
    <property type="entry name" value="GLYCOSYL_HYDROL_F5"/>
    <property type="match status" value="1"/>
</dbReference>
<dbReference type="RefSeq" id="WP_310798544.1">
    <property type="nucleotide sequence ID" value="NZ_CP123872.1"/>
</dbReference>
<evidence type="ECO:0000256" key="8">
    <source>
        <dbReference type="SAM" id="SignalP"/>
    </source>
</evidence>
<comment type="similarity">
    <text evidence="1 7">Belongs to the glycosyl hydrolase 5 (cellulase A) family.</text>
</comment>
<dbReference type="InterPro" id="IPR017853">
    <property type="entry name" value="GH"/>
</dbReference>
<dbReference type="AlphaFoldDB" id="A0AA52HAK9"/>
<feature type="domain" description="Glycoside hydrolase family 5" evidence="9">
    <location>
        <begin position="49"/>
        <end position="336"/>
    </location>
</feature>
<gene>
    <name evidence="10" type="ORF">QGN29_14235</name>
</gene>